<evidence type="ECO:0000256" key="1">
    <source>
        <dbReference type="SAM" id="MobiDB-lite"/>
    </source>
</evidence>
<accession>A0A5N6C108</accession>
<name>A0A5N6C108_9ACTN</name>
<evidence type="ECO:0000313" key="4">
    <source>
        <dbReference type="Proteomes" id="UP000313066"/>
    </source>
</evidence>
<dbReference type="RefSeq" id="WP_139573374.1">
    <property type="nucleotide sequence ID" value="NZ_VDMA02000003.1"/>
</dbReference>
<evidence type="ECO:0000313" key="3">
    <source>
        <dbReference type="EMBL" id="KAB8186445.1"/>
    </source>
</evidence>
<keyword evidence="4" id="KW-1185">Reference proteome</keyword>
<comment type="caution">
    <text evidence="3">The sequence shown here is derived from an EMBL/GenBank/DDBJ whole genome shotgun (WGS) entry which is preliminary data.</text>
</comment>
<feature type="compositionally biased region" description="Polar residues" evidence="1">
    <location>
        <begin position="57"/>
        <end position="66"/>
    </location>
</feature>
<proteinExistence type="predicted"/>
<dbReference type="AlphaFoldDB" id="A0A5N6C108"/>
<dbReference type="Proteomes" id="UP000313066">
    <property type="component" value="Unassembled WGS sequence"/>
</dbReference>
<gene>
    <name evidence="3" type="ORF">FH610_006455</name>
</gene>
<feature type="region of interest" description="Disordered" evidence="1">
    <location>
        <begin position="43"/>
        <end position="68"/>
    </location>
</feature>
<dbReference type="EMBL" id="VDMA02000003">
    <property type="protein sequence ID" value="KAB8186445.1"/>
    <property type="molecule type" value="Genomic_DNA"/>
</dbReference>
<feature type="chain" id="PRO_5024275893" evidence="2">
    <location>
        <begin position="38"/>
        <end position="143"/>
    </location>
</feature>
<evidence type="ECO:0000256" key="2">
    <source>
        <dbReference type="SAM" id="SignalP"/>
    </source>
</evidence>
<sequence length="143" mass="14327">MAVIGANGAFCLASGVRSLAVATLVIGLSASAAEAFAAPYAGHGGGSGKGHAKQVTDGRNTANTPAIASAPRQVSMGRRNVNAPAGNNGLAFAGLQQESSVSFFTNTLNGRCHAGVEHCGINQDLKTHEAGGAWRAGRGQKAR</sequence>
<keyword evidence="2" id="KW-0732">Signal</keyword>
<feature type="signal peptide" evidence="2">
    <location>
        <begin position="1"/>
        <end position="37"/>
    </location>
</feature>
<reference evidence="3 4" key="1">
    <citation type="submission" date="2019-10" db="EMBL/GenBank/DDBJ databases">
        <title>Nonomuraea sp. nov., isolated from Phyllanthus amarus.</title>
        <authorList>
            <person name="Klykleung N."/>
            <person name="Tanasupawat S."/>
        </authorList>
    </citation>
    <scope>NUCLEOTIDE SEQUENCE [LARGE SCALE GENOMIC DNA]</scope>
    <source>
        <strain evidence="3 4">CR1-09</strain>
    </source>
</reference>
<protein>
    <submittedName>
        <fullName evidence="3">Uncharacterized protein</fullName>
    </submittedName>
</protein>
<organism evidence="3 4">
    <name type="scientific">Microbispora catharanthi</name>
    <dbReference type="NCBI Taxonomy" id="1712871"/>
    <lineage>
        <taxon>Bacteria</taxon>
        <taxon>Bacillati</taxon>
        <taxon>Actinomycetota</taxon>
        <taxon>Actinomycetes</taxon>
        <taxon>Streptosporangiales</taxon>
        <taxon>Streptosporangiaceae</taxon>
        <taxon>Microbispora</taxon>
    </lineage>
</organism>